<dbReference type="Pfam" id="PF00551">
    <property type="entry name" value="Formyl_trans_N"/>
    <property type="match status" value="1"/>
</dbReference>
<dbReference type="InterPro" id="IPR004607">
    <property type="entry name" value="GART"/>
</dbReference>
<dbReference type="GO" id="GO:0006189">
    <property type="term" value="P:'de novo' IMP biosynthetic process"/>
    <property type="evidence" value="ECO:0007669"/>
    <property type="project" value="InterPro"/>
</dbReference>
<comment type="pathway">
    <text evidence="1">Purine metabolism; IMP biosynthesis via de novo pathway; N(2)-formyl-N(1)-(5-phospho-D-ribosyl)glycinamide from N(1)-(5-phospho-D-ribosyl)glycinamide (10-formyl THF route): step 1/1.</text>
</comment>
<dbReference type="GO" id="GO:0004644">
    <property type="term" value="F:phosphoribosylglycinamide formyltransferase activity"/>
    <property type="evidence" value="ECO:0007669"/>
    <property type="project" value="UniProtKB-EC"/>
</dbReference>
<dbReference type="PANTHER" id="PTHR43369">
    <property type="entry name" value="PHOSPHORIBOSYLGLYCINAMIDE FORMYLTRANSFERASE"/>
    <property type="match status" value="1"/>
</dbReference>
<dbReference type="EMBL" id="BBWV01000001">
    <property type="protein sequence ID" value="GAO42194.1"/>
    <property type="molecule type" value="Genomic_DNA"/>
</dbReference>
<dbReference type="PANTHER" id="PTHR43369:SF2">
    <property type="entry name" value="PHOSPHORIBOSYLGLYCINAMIDE FORMYLTRANSFERASE"/>
    <property type="match status" value="1"/>
</dbReference>
<keyword evidence="7" id="KW-1185">Reference proteome</keyword>
<keyword evidence="4" id="KW-0658">Purine biosynthesis</keyword>
<evidence type="ECO:0000256" key="3">
    <source>
        <dbReference type="ARBA" id="ARBA00022679"/>
    </source>
</evidence>
<dbReference type="InterPro" id="IPR036477">
    <property type="entry name" value="Formyl_transf_N_sf"/>
</dbReference>
<dbReference type="EC" id="2.1.2.2" evidence="2"/>
<evidence type="ECO:0000256" key="4">
    <source>
        <dbReference type="ARBA" id="ARBA00022755"/>
    </source>
</evidence>
<proteinExistence type="predicted"/>
<feature type="domain" description="Formyl transferase N-terminal" evidence="5">
    <location>
        <begin position="11"/>
        <end position="186"/>
    </location>
</feature>
<name>A0A0E9MX76_9BACT</name>
<dbReference type="Proteomes" id="UP000033121">
    <property type="component" value="Unassembled WGS sequence"/>
</dbReference>
<dbReference type="CDD" id="cd08645">
    <property type="entry name" value="FMT_core_GART"/>
    <property type="match status" value="1"/>
</dbReference>
<dbReference type="GO" id="GO:0005829">
    <property type="term" value="C:cytosol"/>
    <property type="evidence" value="ECO:0007669"/>
    <property type="project" value="TreeGrafter"/>
</dbReference>
<protein>
    <recommendedName>
        <fullName evidence="2">phosphoribosylglycinamide formyltransferase 1</fullName>
        <ecNumber evidence="2">2.1.2.2</ecNumber>
    </recommendedName>
</protein>
<evidence type="ECO:0000256" key="2">
    <source>
        <dbReference type="ARBA" id="ARBA00012254"/>
    </source>
</evidence>
<evidence type="ECO:0000256" key="1">
    <source>
        <dbReference type="ARBA" id="ARBA00005054"/>
    </source>
</evidence>
<dbReference type="InterPro" id="IPR002376">
    <property type="entry name" value="Formyl_transf_N"/>
</dbReference>
<reference evidence="6 7" key="1">
    <citation type="submission" date="2015-04" db="EMBL/GenBank/DDBJ databases">
        <title>Whole genome shotgun sequence of Flavihumibacter petaseus NBRC 106054.</title>
        <authorList>
            <person name="Miyazawa S."/>
            <person name="Hosoyama A."/>
            <person name="Hashimoto M."/>
            <person name="Noguchi M."/>
            <person name="Tsuchikane K."/>
            <person name="Ohji S."/>
            <person name="Yamazoe A."/>
            <person name="Ichikawa N."/>
            <person name="Kimura A."/>
            <person name="Fujita N."/>
        </authorList>
    </citation>
    <scope>NUCLEOTIDE SEQUENCE [LARGE SCALE GENOMIC DNA]</scope>
    <source>
        <strain evidence="6 7">NBRC 106054</strain>
    </source>
</reference>
<keyword evidence="3 6" id="KW-0808">Transferase</keyword>
<sequence>MSTFTDTSLTRVAIFASGAGSNARKIIEYFQGHPQIIIALVVCNKPGAGVLNIAADFSIPVLTIEKERFFRGDAYLPDLQKAGIGFIVLAGFLWKIPSALITAYSGHMLNIHPALLPKYGGKGMYGNFVHEAVIAAGEKESGITIHLVDGEYDHGGTLFQATCEVVPDDTPATLARRIHELEHLHFAPVIEKTILSLPGVNR</sequence>
<dbReference type="SUPFAM" id="SSF53328">
    <property type="entry name" value="Formyltransferase"/>
    <property type="match status" value="1"/>
</dbReference>
<organism evidence="6 7">
    <name type="scientific">Flavihumibacter petaseus NBRC 106054</name>
    <dbReference type="NCBI Taxonomy" id="1220578"/>
    <lineage>
        <taxon>Bacteria</taxon>
        <taxon>Pseudomonadati</taxon>
        <taxon>Bacteroidota</taxon>
        <taxon>Chitinophagia</taxon>
        <taxon>Chitinophagales</taxon>
        <taxon>Chitinophagaceae</taxon>
        <taxon>Flavihumibacter</taxon>
    </lineage>
</organism>
<dbReference type="OrthoDB" id="9806170at2"/>
<evidence type="ECO:0000313" key="6">
    <source>
        <dbReference type="EMBL" id="GAO42194.1"/>
    </source>
</evidence>
<accession>A0A0E9MX76</accession>
<comment type="caution">
    <text evidence="6">The sequence shown here is derived from an EMBL/GenBank/DDBJ whole genome shotgun (WGS) entry which is preliminary data.</text>
</comment>
<evidence type="ECO:0000259" key="5">
    <source>
        <dbReference type="Pfam" id="PF00551"/>
    </source>
</evidence>
<dbReference type="AlphaFoldDB" id="A0A0E9MX76"/>
<evidence type="ECO:0000313" key="7">
    <source>
        <dbReference type="Proteomes" id="UP000033121"/>
    </source>
</evidence>
<dbReference type="Gene3D" id="3.40.50.170">
    <property type="entry name" value="Formyl transferase, N-terminal domain"/>
    <property type="match status" value="1"/>
</dbReference>
<dbReference type="STRING" id="1220578.FPE01S_01_12070"/>
<gene>
    <name evidence="6" type="primary">purN</name>
    <name evidence="6" type="ORF">FPE01S_01_12070</name>
</gene>